<organism evidence="2">
    <name type="scientific">Bactrocera latifrons</name>
    <name type="common">Malaysian fruit fly</name>
    <name type="synonym">Chaetodacus latifrons</name>
    <dbReference type="NCBI Taxonomy" id="174628"/>
    <lineage>
        <taxon>Eukaryota</taxon>
        <taxon>Metazoa</taxon>
        <taxon>Ecdysozoa</taxon>
        <taxon>Arthropoda</taxon>
        <taxon>Hexapoda</taxon>
        <taxon>Insecta</taxon>
        <taxon>Pterygota</taxon>
        <taxon>Neoptera</taxon>
        <taxon>Endopterygota</taxon>
        <taxon>Diptera</taxon>
        <taxon>Brachycera</taxon>
        <taxon>Muscomorpha</taxon>
        <taxon>Tephritoidea</taxon>
        <taxon>Tephritidae</taxon>
        <taxon>Bactrocera</taxon>
        <taxon>Bactrocera</taxon>
    </lineage>
</organism>
<dbReference type="EMBL" id="GDHF01024866">
    <property type="protein sequence ID" value="JAI27448.1"/>
    <property type="molecule type" value="Transcribed_RNA"/>
</dbReference>
<dbReference type="EMBL" id="GDHF01031744">
    <property type="protein sequence ID" value="JAI20570.1"/>
    <property type="molecule type" value="Transcribed_RNA"/>
</dbReference>
<evidence type="ECO:0000313" key="2">
    <source>
        <dbReference type="EMBL" id="JAI27448.1"/>
    </source>
</evidence>
<protein>
    <submittedName>
        <fullName evidence="2">Uncharacterized protein</fullName>
    </submittedName>
</protein>
<gene>
    <name evidence="1" type="ORF">c2_g4_i2</name>
    <name evidence="2" type="ORF">c2_g4_i5</name>
</gene>
<dbReference type="AlphaFoldDB" id="A0A0K8ULR6"/>
<proteinExistence type="predicted"/>
<sequence>MKQLREMMVQLLQARNNGTGAASMQEVQTVQNAASNNSAVVLNGGAGVQNHATDAISTNADSTVVTNTNVTTHIQSNRNISTNGNMRHASVKEIANTLSEFNPTNNASITVEQFIGRVDRVVEAFIHDQEELHVCGWMHHPHCTQLVKILLMRYDTNLVRSRRGGNWFRDGQCNEETRSNRKIILLSSSGTKYTLQTERGSHHTLCKSWIKT</sequence>
<evidence type="ECO:0000313" key="1">
    <source>
        <dbReference type="EMBL" id="JAI20570.1"/>
    </source>
</evidence>
<reference evidence="2" key="1">
    <citation type="submission" date="2015-06" db="EMBL/GenBank/DDBJ databases">
        <authorList>
            <person name="Hoefler B.C."/>
            <person name="Straight P.D."/>
        </authorList>
    </citation>
    <scope>NUCLEOTIDE SEQUENCE</scope>
</reference>
<accession>A0A0K8ULR6</accession>
<name>A0A0K8ULR6_BACLA</name>